<evidence type="ECO:0000313" key="3">
    <source>
        <dbReference type="Proteomes" id="UP000701801"/>
    </source>
</evidence>
<feature type="compositionally biased region" description="Polar residues" evidence="1">
    <location>
        <begin position="24"/>
        <end position="50"/>
    </location>
</feature>
<evidence type="ECO:0000256" key="1">
    <source>
        <dbReference type="SAM" id="MobiDB-lite"/>
    </source>
</evidence>
<sequence length="137" mass="14953">MGNPGWQRPMQVAANSAEAYQAQYFGQNQYPNQDISSGGPSNQAENNKPSNPVLDPWTQRDRTMSANTRDTYGVNIIWNELDQAVGRPTETINAYAATRSGKVTGNDKGPASLKQSLQASRRKKKGSAQQTSSSHPK</sequence>
<dbReference type="Proteomes" id="UP000701801">
    <property type="component" value="Unassembled WGS sequence"/>
</dbReference>
<reference evidence="2" key="1">
    <citation type="submission" date="2021-07" db="EMBL/GenBank/DDBJ databases">
        <authorList>
            <person name="Durling M."/>
        </authorList>
    </citation>
    <scope>NUCLEOTIDE SEQUENCE</scope>
</reference>
<feature type="region of interest" description="Disordered" evidence="1">
    <location>
        <begin position="24"/>
        <end position="66"/>
    </location>
</feature>
<name>A0A9N9Q7D1_9HELO</name>
<dbReference type="AlphaFoldDB" id="A0A9N9Q7D1"/>
<comment type="caution">
    <text evidence="2">The sequence shown here is derived from an EMBL/GenBank/DDBJ whole genome shotgun (WGS) entry which is preliminary data.</text>
</comment>
<organism evidence="2 3">
    <name type="scientific">Hymenoscyphus albidus</name>
    <dbReference type="NCBI Taxonomy" id="595503"/>
    <lineage>
        <taxon>Eukaryota</taxon>
        <taxon>Fungi</taxon>
        <taxon>Dikarya</taxon>
        <taxon>Ascomycota</taxon>
        <taxon>Pezizomycotina</taxon>
        <taxon>Leotiomycetes</taxon>
        <taxon>Helotiales</taxon>
        <taxon>Helotiaceae</taxon>
        <taxon>Hymenoscyphus</taxon>
    </lineage>
</organism>
<feature type="compositionally biased region" description="Polar residues" evidence="1">
    <location>
        <begin position="127"/>
        <end position="137"/>
    </location>
</feature>
<keyword evidence="3" id="KW-1185">Reference proteome</keyword>
<evidence type="ECO:0000313" key="2">
    <source>
        <dbReference type="EMBL" id="CAG8982635.1"/>
    </source>
</evidence>
<dbReference type="EMBL" id="CAJVRM010000673">
    <property type="protein sequence ID" value="CAG8982635.1"/>
    <property type="molecule type" value="Genomic_DNA"/>
</dbReference>
<protein>
    <submittedName>
        <fullName evidence="2">Uncharacterized protein</fullName>
    </submittedName>
</protein>
<gene>
    <name evidence="2" type="ORF">HYALB_00006030</name>
</gene>
<proteinExistence type="predicted"/>
<feature type="region of interest" description="Disordered" evidence="1">
    <location>
        <begin position="98"/>
        <end position="137"/>
    </location>
</feature>
<accession>A0A9N9Q7D1</accession>